<evidence type="ECO:0000256" key="5">
    <source>
        <dbReference type="ARBA" id="ARBA00023110"/>
    </source>
</evidence>
<comment type="catalytic activity">
    <reaction evidence="1 9">
        <text>[protein]-peptidylproline (omega=180) = [protein]-peptidylproline (omega=0)</text>
        <dbReference type="Rhea" id="RHEA:16237"/>
        <dbReference type="Rhea" id="RHEA-COMP:10747"/>
        <dbReference type="Rhea" id="RHEA-COMP:10748"/>
        <dbReference type="ChEBI" id="CHEBI:83833"/>
        <dbReference type="ChEBI" id="CHEBI:83834"/>
        <dbReference type="EC" id="5.2.1.8"/>
    </reaction>
</comment>
<dbReference type="InterPro" id="IPR001179">
    <property type="entry name" value="PPIase_FKBP_dom"/>
</dbReference>
<name>A0A1G2HL81_9BACT</name>
<dbReference type="AlphaFoldDB" id="A0A1G2HL81"/>
<gene>
    <name evidence="9" type="primary">tig</name>
    <name evidence="14" type="ORF">A2639_02105</name>
</gene>
<dbReference type="InterPro" id="IPR036611">
    <property type="entry name" value="Trigger_fac_ribosome-bd_sf"/>
</dbReference>
<dbReference type="GO" id="GO:0051083">
    <property type="term" value="P:'de novo' cotranslational protein folding"/>
    <property type="evidence" value="ECO:0007669"/>
    <property type="project" value="TreeGrafter"/>
</dbReference>
<evidence type="ECO:0000256" key="10">
    <source>
        <dbReference type="SAM" id="MobiDB-lite"/>
    </source>
</evidence>
<organism evidence="14 15">
    <name type="scientific">Candidatus Staskawiczbacteria bacterium RIFCSPHIGHO2_01_FULL_34_27</name>
    <dbReference type="NCBI Taxonomy" id="1802199"/>
    <lineage>
        <taxon>Bacteria</taxon>
        <taxon>Candidatus Staskawicziibacteriota</taxon>
    </lineage>
</organism>
<dbReference type="InterPro" id="IPR027304">
    <property type="entry name" value="Trigger_fact/SurA_dom_sf"/>
</dbReference>
<dbReference type="InterPro" id="IPR005215">
    <property type="entry name" value="Trig_fac"/>
</dbReference>
<evidence type="ECO:0000313" key="15">
    <source>
        <dbReference type="Proteomes" id="UP000178991"/>
    </source>
</evidence>
<dbReference type="Pfam" id="PF05697">
    <property type="entry name" value="Trigger_N"/>
    <property type="match status" value="1"/>
</dbReference>
<feature type="region of interest" description="Disordered" evidence="10">
    <location>
        <begin position="219"/>
        <end position="238"/>
    </location>
</feature>
<keyword evidence="9" id="KW-0131">Cell cycle</keyword>
<dbReference type="EMBL" id="MHOL01000004">
    <property type="protein sequence ID" value="OGZ63225.1"/>
    <property type="molecule type" value="Genomic_DNA"/>
</dbReference>
<evidence type="ECO:0000256" key="3">
    <source>
        <dbReference type="ARBA" id="ARBA00013194"/>
    </source>
</evidence>
<dbReference type="HAMAP" id="MF_00303">
    <property type="entry name" value="Trigger_factor_Tig"/>
    <property type="match status" value="1"/>
</dbReference>
<dbReference type="PANTHER" id="PTHR30560">
    <property type="entry name" value="TRIGGER FACTOR CHAPERONE AND PEPTIDYL-PROLYL CIS/TRANS ISOMERASE"/>
    <property type="match status" value="1"/>
</dbReference>
<dbReference type="GO" id="GO:0015031">
    <property type="term" value="P:protein transport"/>
    <property type="evidence" value="ECO:0007669"/>
    <property type="project" value="UniProtKB-UniRule"/>
</dbReference>
<dbReference type="GO" id="GO:0043335">
    <property type="term" value="P:protein unfolding"/>
    <property type="evidence" value="ECO:0007669"/>
    <property type="project" value="TreeGrafter"/>
</dbReference>
<feature type="domain" description="Trigger factor C-terminal" evidence="13">
    <location>
        <begin position="272"/>
        <end position="403"/>
    </location>
</feature>
<dbReference type="InterPro" id="IPR008881">
    <property type="entry name" value="Trigger_fac_ribosome-bd_bac"/>
</dbReference>
<dbReference type="Pfam" id="PF05698">
    <property type="entry name" value="Trigger_C"/>
    <property type="match status" value="1"/>
</dbReference>
<reference evidence="14 15" key="1">
    <citation type="journal article" date="2016" name="Nat. Commun.">
        <title>Thousands of microbial genomes shed light on interconnected biogeochemical processes in an aquifer system.</title>
        <authorList>
            <person name="Anantharaman K."/>
            <person name="Brown C.T."/>
            <person name="Hug L.A."/>
            <person name="Sharon I."/>
            <person name="Castelle C.J."/>
            <person name="Probst A.J."/>
            <person name="Thomas B.C."/>
            <person name="Singh A."/>
            <person name="Wilkins M.J."/>
            <person name="Karaoz U."/>
            <person name="Brodie E.L."/>
            <person name="Williams K.H."/>
            <person name="Hubbard S.S."/>
            <person name="Banfield J.F."/>
        </authorList>
    </citation>
    <scope>NUCLEOTIDE SEQUENCE [LARGE SCALE GENOMIC DNA]</scope>
</reference>
<keyword evidence="9" id="KW-0132">Cell division</keyword>
<evidence type="ECO:0000259" key="12">
    <source>
        <dbReference type="Pfam" id="PF05697"/>
    </source>
</evidence>
<keyword evidence="5 9" id="KW-0697">Rotamase</keyword>
<keyword evidence="9" id="KW-0963">Cytoplasm</keyword>
<evidence type="ECO:0000313" key="14">
    <source>
        <dbReference type="EMBL" id="OGZ63225.1"/>
    </source>
</evidence>
<dbReference type="InterPro" id="IPR008880">
    <property type="entry name" value="Trigger_fac_C"/>
</dbReference>
<dbReference type="GO" id="GO:0003755">
    <property type="term" value="F:peptidyl-prolyl cis-trans isomerase activity"/>
    <property type="evidence" value="ECO:0007669"/>
    <property type="project" value="UniProtKB-UniRule"/>
</dbReference>
<dbReference type="GO" id="GO:0005737">
    <property type="term" value="C:cytoplasm"/>
    <property type="evidence" value="ECO:0007669"/>
    <property type="project" value="UniProtKB-SubCell"/>
</dbReference>
<dbReference type="SUPFAM" id="SSF109998">
    <property type="entry name" value="Triger factor/SurA peptide-binding domain-like"/>
    <property type="match status" value="1"/>
</dbReference>
<dbReference type="GO" id="GO:0043022">
    <property type="term" value="F:ribosome binding"/>
    <property type="evidence" value="ECO:0007669"/>
    <property type="project" value="TreeGrafter"/>
</dbReference>
<dbReference type="Gene3D" id="3.30.70.1050">
    <property type="entry name" value="Trigger factor ribosome-binding domain"/>
    <property type="match status" value="1"/>
</dbReference>
<protein>
    <recommendedName>
        <fullName evidence="4 9">Trigger factor</fullName>
        <shortName evidence="9">TF</shortName>
        <ecNumber evidence="3 9">5.2.1.8</ecNumber>
    </recommendedName>
    <alternativeName>
        <fullName evidence="8 9">PPIase</fullName>
    </alternativeName>
</protein>
<feature type="domain" description="Trigger factor ribosome-binding bacterial" evidence="12">
    <location>
        <begin position="1"/>
        <end position="145"/>
    </location>
</feature>
<comment type="subcellular location">
    <subcellularLocation>
        <location evidence="9">Cytoplasm</location>
    </subcellularLocation>
    <text evidence="9">About half TF is bound to the ribosome near the polypeptide exit tunnel while the other half is free in the cytoplasm.</text>
</comment>
<evidence type="ECO:0000256" key="8">
    <source>
        <dbReference type="ARBA" id="ARBA00029986"/>
    </source>
</evidence>
<dbReference type="EC" id="5.2.1.8" evidence="3 9"/>
<evidence type="ECO:0000259" key="11">
    <source>
        <dbReference type="Pfam" id="PF00254"/>
    </source>
</evidence>
<evidence type="ECO:0000256" key="9">
    <source>
        <dbReference type="HAMAP-Rule" id="MF_00303"/>
    </source>
</evidence>
<dbReference type="SUPFAM" id="SSF102735">
    <property type="entry name" value="Trigger factor ribosome-binding domain"/>
    <property type="match status" value="1"/>
</dbReference>
<dbReference type="PIRSF" id="PIRSF003095">
    <property type="entry name" value="Trigger_factor"/>
    <property type="match status" value="1"/>
</dbReference>
<evidence type="ECO:0000256" key="4">
    <source>
        <dbReference type="ARBA" id="ARBA00016902"/>
    </source>
</evidence>
<evidence type="ECO:0000259" key="13">
    <source>
        <dbReference type="Pfam" id="PF05698"/>
    </source>
</evidence>
<dbReference type="Proteomes" id="UP000178991">
    <property type="component" value="Unassembled WGS sequence"/>
</dbReference>
<dbReference type="InterPro" id="IPR046357">
    <property type="entry name" value="PPIase_dom_sf"/>
</dbReference>
<accession>A0A1G2HL81</accession>
<dbReference type="PANTHER" id="PTHR30560:SF3">
    <property type="entry name" value="TRIGGER FACTOR-LIKE PROTEIN TIG, CHLOROPLASTIC"/>
    <property type="match status" value="1"/>
</dbReference>
<evidence type="ECO:0000256" key="2">
    <source>
        <dbReference type="ARBA" id="ARBA00005464"/>
    </source>
</evidence>
<keyword evidence="7 9" id="KW-0413">Isomerase</keyword>
<dbReference type="GO" id="GO:0044183">
    <property type="term" value="F:protein folding chaperone"/>
    <property type="evidence" value="ECO:0007669"/>
    <property type="project" value="TreeGrafter"/>
</dbReference>
<feature type="domain" description="PPIase FKBP-type" evidence="11">
    <location>
        <begin position="159"/>
        <end position="219"/>
    </location>
</feature>
<keyword evidence="6 9" id="KW-0143">Chaperone</keyword>
<dbReference type="InterPro" id="IPR037041">
    <property type="entry name" value="Trigger_fac_C_sf"/>
</dbReference>
<evidence type="ECO:0000256" key="6">
    <source>
        <dbReference type="ARBA" id="ARBA00023186"/>
    </source>
</evidence>
<comment type="function">
    <text evidence="9">Involved in protein export. Acts as a chaperone by maintaining the newly synthesized protein in an open conformation. Functions as a peptidyl-prolyl cis-trans isomerase.</text>
</comment>
<sequence length="443" mass="50688">MKTEIKKLDKSQIEVEFKLSAEEFQEYIEKALLQLKDHVKMDGFRKGHVPASMVEEKVGKENLLMEAGDLAVKKSYHAFLKENNIEAIGEPDVQILKIAKGNPLLFKIKVSVLPEIKLPDYKEIVSKVDGKEITVEPNEIEEALNYLQKSRAKFSQVNRPAEAKDFIEIEYQNKDINDGKEVKDRFILGEGGFLKDFEDNVIGMKAGEEKEFIAKFPPASNAERSSAGWENTPRKDLGGKDGSFKVKMILVQKMELPEINDDFAKSLGAFDTLVALKENLKGGITLEKQESERQRKRGEILNKISGKIAFDLPEKMVEYEEKRLFEDFKNQISQNVKIDFGQYLASIKKTEDEIKKSFKLEAEKRIKNFLTLRQIGKSESIEVLEKELEEEISKVLKSYSKEQLEKPFGATQGKFDIGELKEYTKGAMFNEKVFEKLESFSKI</sequence>
<comment type="domain">
    <text evidence="9">Consists of 3 domains; the N-terminus binds the ribosome, the middle domain has PPIase activity, while the C-terminus has intrinsic chaperone activity on its own.</text>
</comment>
<dbReference type="Gene3D" id="1.10.3120.10">
    <property type="entry name" value="Trigger factor, C-terminal domain"/>
    <property type="match status" value="1"/>
</dbReference>
<dbReference type="GO" id="GO:0051301">
    <property type="term" value="P:cell division"/>
    <property type="evidence" value="ECO:0007669"/>
    <property type="project" value="UniProtKB-KW"/>
</dbReference>
<evidence type="ECO:0000256" key="1">
    <source>
        <dbReference type="ARBA" id="ARBA00000971"/>
    </source>
</evidence>
<proteinExistence type="inferred from homology"/>
<evidence type="ECO:0000256" key="7">
    <source>
        <dbReference type="ARBA" id="ARBA00023235"/>
    </source>
</evidence>
<comment type="similarity">
    <text evidence="2 9">Belongs to the FKBP-type PPIase family. Tig subfamily.</text>
</comment>
<dbReference type="NCBIfam" id="TIGR00115">
    <property type="entry name" value="tig"/>
    <property type="match status" value="1"/>
</dbReference>
<comment type="caution">
    <text evidence="14">The sequence shown here is derived from an EMBL/GenBank/DDBJ whole genome shotgun (WGS) entry which is preliminary data.</text>
</comment>
<dbReference type="SUPFAM" id="SSF54534">
    <property type="entry name" value="FKBP-like"/>
    <property type="match status" value="1"/>
</dbReference>
<dbReference type="Pfam" id="PF00254">
    <property type="entry name" value="FKBP_C"/>
    <property type="match status" value="1"/>
</dbReference>
<dbReference type="Gene3D" id="3.10.50.40">
    <property type="match status" value="1"/>
</dbReference>